<organism evidence="2 3">
    <name type="scientific">Acidovorax soli</name>
    <dbReference type="NCBI Taxonomy" id="592050"/>
    <lineage>
        <taxon>Bacteria</taxon>
        <taxon>Pseudomonadati</taxon>
        <taxon>Pseudomonadota</taxon>
        <taxon>Betaproteobacteria</taxon>
        <taxon>Burkholderiales</taxon>
        <taxon>Comamonadaceae</taxon>
        <taxon>Acidovorax</taxon>
    </lineage>
</organism>
<feature type="transmembrane region" description="Helical" evidence="1">
    <location>
        <begin position="6"/>
        <end position="25"/>
    </location>
</feature>
<dbReference type="SUPFAM" id="SSF140478">
    <property type="entry name" value="LemA-like"/>
    <property type="match status" value="1"/>
</dbReference>
<evidence type="ECO:0000256" key="1">
    <source>
        <dbReference type="SAM" id="Phobius"/>
    </source>
</evidence>
<evidence type="ECO:0000313" key="2">
    <source>
        <dbReference type="EMBL" id="SEA07572.1"/>
    </source>
</evidence>
<protein>
    <submittedName>
        <fullName evidence="2">LemA protein</fullName>
    </submittedName>
</protein>
<accession>A0A1H3Y9L5</accession>
<reference evidence="3" key="1">
    <citation type="submission" date="2016-10" db="EMBL/GenBank/DDBJ databases">
        <authorList>
            <person name="Varghese N."/>
            <person name="Submissions S."/>
        </authorList>
    </citation>
    <scope>NUCLEOTIDE SEQUENCE [LARGE SCALE GENOMIC DNA]</scope>
    <source>
        <strain evidence="3">DSM 25157</strain>
    </source>
</reference>
<dbReference type="AlphaFoldDB" id="A0A1H3Y9L5"/>
<proteinExistence type="predicted"/>
<keyword evidence="3" id="KW-1185">Reference proteome</keyword>
<evidence type="ECO:0000313" key="3">
    <source>
        <dbReference type="Proteomes" id="UP000199002"/>
    </source>
</evidence>
<keyword evidence="1" id="KW-1133">Transmembrane helix</keyword>
<sequence length="185" mass="20065">MWSSPLSWIVIAIALFWAVGAYNRLVRLRSAVVQAFGSLDAHLVRWLAMVGEFDAAQVTAGALDREAHSTLQGASTQLTVSLAVARARPLQGEPVAALSAACAVLDAVWLNLQPGADAEDARRKVAHWRARWDELRKPNEQAAQIFNDAVLHYNAALGQFPALMLAWAFGFTPARVLSIAPESHS</sequence>
<gene>
    <name evidence="2" type="ORF">SAMN05421875_10511</name>
</gene>
<name>A0A1H3Y9L5_9BURK</name>
<dbReference type="InterPro" id="IPR023353">
    <property type="entry name" value="LemA-like_dom_sf"/>
</dbReference>
<dbReference type="EMBL" id="FNQJ01000005">
    <property type="protein sequence ID" value="SEA07572.1"/>
    <property type="molecule type" value="Genomic_DNA"/>
</dbReference>
<dbReference type="Proteomes" id="UP000199002">
    <property type="component" value="Unassembled WGS sequence"/>
</dbReference>
<keyword evidence="1" id="KW-0812">Transmembrane</keyword>
<dbReference type="Gene3D" id="1.20.1440.20">
    <property type="entry name" value="LemA-like domain"/>
    <property type="match status" value="1"/>
</dbReference>
<keyword evidence="1" id="KW-0472">Membrane</keyword>
<dbReference type="STRING" id="592050.SAMN05421875_10511"/>